<evidence type="ECO:0000256" key="2">
    <source>
        <dbReference type="ARBA" id="ARBA00005417"/>
    </source>
</evidence>
<protein>
    <submittedName>
        <fullName evidence="11">ABC transporter ATP-binding protein</fullName>
    </submittedName>
</protein>
<evidence type="ECO:0000256" key="8">
    <source>
        <dbReference type="ARBA" id="ARBA00022967"/>
    </source>
</evidence>
<dbReference type="InterPro" id="IPR003439">
    <property type="entry name" value="ABC_transporter-like_ATP-bd"/>
</dbReference>
<feature type="domain" description="ABC transporter" evidence="10">
    <location>
        <begin position="6"/>
        <end position="231"/>
    </location>
</feature>
<reference evidence="11" key="1">
    <citation type="submission" date="2020-06" db="EMBL/GenBank/DDBJ databases">
        <title>Legume-microbial interactions unlock mineral nutrients during tropical forest succession.</title>
        <authorList>
            <person name="Epihov D.Z."/>
        </authorList>
    </citation>
    <scope>NUCLEOTIDE SEQUENCE [LARGE SCALE GENOMIC DNA]</scope>
    <source>
        <strain evidence="11">Pan2503</strain>
    </source>
</reference>
<keyword evidence="9" id="KW-0472">Membrane</keyword>
<dbReference type="FunFam" id="3.40.50.300:FF:000589">
    <property type="entry name" value="ABC transporter, ATP-binding subunit"/>
    <property type="match status" value="1"/>
</dbReference>
<dbReference type="Gene3D" id="3.40.50.300">
    <property type="entry name" value="P-loop containing nucleotide triphosphate hydrolases"/>
    <property type="match status" value="1"/>
</dbReference>
<dbReference type="InterPro" id="IPR027417">
    <property type="entry name" value="P-loop_NTPase"/>
</dbReference>
<dbReference type="GO" id="GO:0016887">
    <property type="term" value="F:ATP hydrolysis activity"/>
    <property type="evidence" value="ECO:0007669"/>
    <property type="project" value="InterPro"/>
</dbReference>
<dbReference type="AlphaFoldDB" id="A0A7V8NSZ6"/>
<keyword evidence="3" id="KW-0813">Transport</keyword>
<dbReference type="InterPro" id="IPR025302">
    <property type="entry name" value="DrrA1/2-like_C"/>
</dbReference>
<dbReference type="GO" id="GO:0005886">
    <property type="term" value="C:plasma membrane"/>
    <property type="evidence" value="ECO:0007669"/>
    <property type="project" value="UniProtKB-SubCell"/>
</dbReference>
<dbReference type="InterPro" id="IPR017871">
    <property type="entry name" value="ABC_transporter-like_CS"/>
</dbReference>
<evidence type="ECO:0000256" key="3">
    <source>
        <dbReference type="ARBA" id="ARBA00022448"/>
    </source>
</evidence>
<dbReference type="InterPro" id="IPR003593">
    <property type="entry name" value="AAA+_ATPase"/>
</dbReference>
<dbReference type="EMBL" id="JACDQQ010001759">
    <property type="protein sequence ID" value="MBA0086949.1"/>
    <property type="molecule type" value="Genomic_DNA"/>
</dbReference>
<evidence type="ECO:0000256" key="5">
    <source>
        <dbReference type="ARBA" id="ARBA00022475"/>
    </source>
</evidence>
<dbReference type="Pfam" id="PF13732">
    <property type="entry name" value="DrrA1-3_C"/>
    <property type="match status" value="1"/>
</dbReference>
<evidence type="ECO:0000256" key="4">
    <source>
        <dbReference type="ARBA" id="ARBA00022458"/>
    </source>
</evidence>
<proteinExistence type="inferred from homology"/>
<dbReference type="PANTHER" id="PTHR42711:SF5">
    <property type="entry name" value="ABC TRANSPORTER ATP-BINDING PROTEIN NATA"/>
    <property type="match status" value="1"/>
</dbReference>
<keyword evidence="5" id="KW-1003">Cell membrane</keyword>
<dbReference type="PANTHER" id="PTHR42711">
    <property type="entry name" value="ABC TRANSPORTER ATP-BINDING PROTEIN"/>
    <property type="match status" value="1"/>
</dbReference>
<name>A0A7V8NSZ6_9BACT</name>
<dbReference type="PROSITE" id="PS00211">
    <property type="entry name" value="ABC_TRANSPORTER_1"/>
    <property type="match status" value="1"/>
</dbReference>
<keyword evidence="12" id="KW-1185">Reference proteome</keyword>
<sequence length="306" mass="34170">MGNAILQVESLVKRYGDVEAVRGVSFSVEEGEVFGLLGPNGAGKTSTVEVLEGLRTRDSGRVSVCGLDPQCDSQALKHEIGAALQSTALPDKLRVMEALRLFASFYKRRRNPQELLERFGLKEKRYAFYNQLSGGQKQRLALAMALVNDPKLLFFDEPTAGLDPQVRREIYDIIEELKRDKKTILMTTHYIEEAERLCDRVAIIDHGKVIALGTPRELKTRSGGTTRIEVRLSKAEPNGTLRNLEGVVDARELDGTYVLHSQRPPQTIVSLVKHLEAEGNELVSLEIATPSLEDVFIEMTGRRLRD</sequence>
<dbReference type="InterPro" id="IPR050763">
    <property type="entry name" value="ABC_transporter_ATP-binding"/>
</dbReference>
<keyword evidence="7 11" id="KW-0067">ATP-binding</keyword>
<evidence type="ECO:0000256" key="9">
    <source>
        <dbReference type="ARBA" id="ARBA00023136"/>
    </source>
</evidence>
<dbReference type="SMART" id="SM00382">
    <property type="entry name" value="AAA"/>
    <property type="match status" value="1"/>
</dbReference>
<dbReference type="GO" id="GO:0005524">
    <property type="term" value="F:ATP binding"/>
    <property type="evidence" value="ECO:0007669"/>
    <property type="project" value="UniProtKB-KW"/>
</dbReference>
<evidence type="ECO:0000313" key="12">
    <source>
        <dbReference type="Proteomes" id="UP000567293"/>
    </source>
</evidence>
<dbReference type="Proteomes" id="UP000567293">
    <property type="component" value="Unassembled WGS sequence"/>
</dbReference>
<evidence type="ECO:0000256" key="6">
    <source>
        <dbReference type="ARBA" id="ARBA00022741"/>
    </source>
</evidence>
<gene>
    <name evidence="11" type="ORF">HRJ53_18360</name>
</gene>
<keyword evidence="6" id="KW-0547">Nucleotide-binding</keyword>
<comment type="subcellular location">
    <subcellularLocation>
        <location evidence="1">Cell membrane</location>
    </subcellularLocation>
</comment>
<evidence type="ECO:0000313" key="11">
    <source>
        <dbReference type="EMBL" id="MBA0086949.1"/>
    </source>
</evidence>
<organism evidence="11 12">
    <name type="scientific">Candidatus Acidiferrum panamense</name>
    <dbReference type="NCBI Taxonomy" id="2741543"/>
    <lineage>
        <taxon>Bacteria</taxon>
        <taxon>Pseudomonadati</taxon>
        <taxon>Acidobacteriota</taxon>
        <taxon>Terriglobia</taxon>
        <taxon>Candidatus Acidiferrales</taxon>
        <taxon>Candidatus Acidiferrum</taxon>
    </lineage>
</organism>
<comment type="similarity">
    <text evidence="2">Belongs to the ABC transporter superfamily.</text>
</comment>
<evidence type="ECO:0000256" key="7">
    <source>
        <dbReference type="ARBA" id="ARBA00022840"/>
    </source>
</evidence>
<accession>A0A7V8NSZ6</accession>
<dbReference type="Pfam" id="PF00005">
    <property type="entry name" value="ABC_tran"/>
    <property type="match status" value="1"/>
</dbReference>
<evidence type="ECO:0000256" key="1">
    <source>
        <dbReference type="ARBA" id="ARBA00004236"/>
    </source>
</evidence>
<dbReference type="SUPFAM" id="SSF52540">
    <property type="entry name" value="P-loop containing nucleoside triphosphate hydrolases"/>
    <property type="match status" value="1"/>
</dbReference>
<dbReference type="PROSITE" id="PS50893">
    <property type="entry name" value="ABC_TRANSPORTER_2"/>
    <property type="match status" value="1"/>
</dbReference>
<keyword evidence="8" id="KW-1278">Translocase</keyword>
<comment type="caution">
    <text evidence="11">The sequence shown here is derived from an EMBL/GenBank/DDBJ whole genome shotgun (WGS) entry which is preliminary data.</text>
</comment>
<keyword evidence="4" id="KW-0536">Nodulation</keyword>
<evidence type="ECO:0000259" key="10">
    <source>
        <dbReference type="PROSITE" id="PS50893"/>
    </source>
</evidence>